<evidence type="ECO:0008006" key="4">
    <source>
        <dbReference type="Google" id="ProtNLM"/>
    </source>
</evidence>
<protein>
    <recommendedName>
        <fullName evidence="4">Alpha/beta hydrolase</fullName>
    </recommendedName>
</protein>
<dbReference type="EMBL" id="AZFZ01000005">
    <property type="protein sequence ID" value="KRM45194.1"/>
    <property type="molecule type" value="Genomic_DNA"/>
</dbReference>
<reference evidence="2 3" key="1">
    <citation type="journal article" date="2015" name="Genome Announc.">
        <title>Expanding the biotechnology potential of lactobacilli through comparative genomics of 213 strains and associated genera.</title>
        <authorList>
            <person name="Sun Z."/>
            <person name="Harris H.M."/>
            <person name="McCann A."/>
            <person name="Guo C."/>
            <person name="Argimon S."/>
            <person name="Zhang W."/>
            <person name="Yang X."/>
            <person name="Jeffery I.B."/>
            <person name="Cooney J.C."/>
            <person name="Kagawa T.F."/>
            <person name="Liu W."/>
            <person name="Song Y."/>
            <person name="Salvetti E."/>
            <person name="Wrobel A."/>
            <person name="Rasinkangas P."/>
            <person name="Parkhill J."/>
            <person name="Rea M.C."/>
            <person name="O'Sullivan O."/>
            <person name="Ritari J."/>
            <person name="Douillard F.P."/>
            <person name="Paul Ross R."/>
            <person name="Yang R."/>
            <person name="Briner A.E."/>
            <person name="Felis G.E."/>
            <person name="de Vos W.M."/>
            <person name="Barrangou R."/>
            <person name="Klaenhammer T.R."/>
            <person name="Caufield P.W."/>
            <person name="Cui Y."/>
            <person name="Zhang H."/>
            <person name="O'Toole P.W."/>
        </authorList>
    </citation>
    <scope>NUCLEOTIDE SEQUENCE [LARGE SCALE GENOMIC DNA]</scope>
    <source>
        <strain evidence="2 3">DSM 18390</strain>
    </source>
</reference>
<dbReference type="SUPFAM" id="SSF53474">
    <property type="entry name" value="alpha/beta-Hydrolases"/>
    <property type="match status" value="1"/>
</dbReference>
<comment type="caution">
    <text evidence="2">The sequence shown here is derived from an EMBL/GenBank/DDBJ whole genome shotgun (WGS) entry which is preliminary data.</text>
</comment>
<dbReference type="Gene3D" id="3.40.50.1820">
    <property type="entry name" value="alpha/beta hydrolase"/>
    <property type="match status" value="1"/>
</dbReference>
<dbReference type="PATRIC" id="fig|1423786.4.peg.2191"/>
<feature type="transmembrane region" description="Helical" evidence="1">
    <location>
        <begin position="9"/>
        <end position="29"/>
    </location>
</feature>
<proteinExistence type="predicted"/>
<sequence>MKQVTKMKVLSLLMVVLIGIVGGFGWWFVRLGKPMLSGQSSQDDADHSVTLFLPGYFGNRFSFGFLLRRLVRNYHANKSLVIHVTGNGQLKFTGTVVKNRCVVQVLFHDKTSRPKQQAEWLTKICEVLHDDYGVERFNLVGHSMGCITIFWYLTHQHRHSQVEVANVVAIAGPFNDSEIARNTRSVDSFPLNANGPTTRTPVYSALARNISDIPDNMRVLNIAGRISNYQTNDGQVSVNSAFSLRYLLERPLVYYRELIINGRHANHRQLHENRLVDDHIARFLWHQ</sequence>
<dbReference type="AlphaFoldDB" id="A0A0R1YT02"/>
<evidence type="ECO:0000256" key="1">
    <source>
        <dbReference type="SAM" id="Phobius"/>
    </source>
</evidence>
<gene>
    <name evidence="2" type="ORF">FD47_GL002086</name>
</gene>
<dbReference type="Pfam" id="PF06028">
    <property type="entry name" value="DUF915"/>
    <property type="match status" value="1"/>
</dbReference>
<keyword evidence="1" id="KW-0472">Membrane</keyword>
<evidence type="ECO:0000313" key="2">
    <source>
        <dbReference type="EMBL" id="KRM45194.1"/>
    </source>
</evidence>
<organism evidence="2 3">
    <name type="scientific">Lentilactobacillus parafarraginis DSM 18390 = JCM 14109</name>
    <dbReference type="NCBI Taxonomy" id="1423786"/>
    <lineage>
        <taxon>Bacteria</taxon>
        <taxon>Bacillati</taxon>
        <taxon>Bacillota</taxon>
        <taxon>Bacilli</taxon>
        <taxon>Lactobacillales</taxon>
        <taxon>Lactobacillaceae</taxon>
        <taxon>Lentilactobacillus</taxon>
    </lineage>
</organism>
<evidence type="ECO:0000313" key="3">
    <source>
        <dbReference type="Proteomes" id="UP000051010"/>
    </source>
</evidence>
<keyword evidence="1" id="KW-0812">Transmembrane</keyword>
<name>A0A0R1YT02_9LACO</name>
<dbReference type="InterPro" id="IPR010315">
    <property type="entry name" value="DUF915_hydro-like"/>
</dbReference>
<dbReference type="InterPro" id="IPR029058">
    <property type="entry name" value="AB_hydrolase_fold"/>
</dbReference>
<keyword evidence="1" id="KW-1133">Transmembrane helix</keyword>
<accession>A0A0R1YT02</accession>
<dbReference type="Proteomes" id="UP000051010">
    <property type="component" value="Unassembled WGS sequence"/>
</dbReference>